<accession>A0A1D7YKB4</accession>
<dbReference type="KEGG" id="spun:BFF78_36180"/>
<proteinExistence type="predicted"/>
<dbReference type="Gene3D" id="3.40.50.300">
    <property type="entry name" value="P-loop containing nucleotide triphosphate hydrolases"/>
    <property type="match status" value="1"/>
</dbReference>
<gene>
    <name evidence="1" type="ORF">BFF78_36180</name>
</gene>
<protein>
    <recommendedName>
        <fullName evidence="3">Serine kinase</fullName>
    </recommendedName>
</protein>
<dbReference type="InterPro" id="IPR027417">
    <property type="entry name" value="P-loop_NTPase"/>
</dbReference>
<reference evidence="2" key="1">
    <citation type="submission" date="2016-09" db="EMBL/GenBank/DDBJ databases">
        <title>Streptomyces puniciscabiei strain:TW1S1 Genome sequencing and assembly.</title>
        <authorList>
            <person name="Kim M.-K."/>
            <person name="Kim S.B."/>
        </authorList>
    </citation>
    <scope>NUCLEOTIDE SEQUENCE [LARGE SCALE GENOMIC DNA]</scope>
    <source>
        <strain evidence="2">TW1S1</strain>
    </source>
</reference>
<name>A0A1D7YKB4_9ACTN</name>
<sequence length="366" mass="38775">MTRLDQSVRAETELRLAGYRLHLSAPTGALLERVTSVLVPACEVMNLAVEPDWSVWIGEDPRPGGSEETAADRPELVLPRGGPRLTVLDNQGGRLRVSGRYRPDWATAVIEVDACARRTQLVLPAGDTRAVRWCDWLAKVFFASRLLQAGWRMLHASAVAIDGRALLFLAGQRGGKSTLAHRACTELGAAFLADDLVLLGPDGTVVGWPTRVCLPVDLPVPRAVGTLLDGVVDGQVRRRLRLTPAEHRTALGVTYSPPLPLGMVVVIARTDAPQAPAVRAVPLDRDALASAAAEALDVPAQRLFTSDLLGLTGGPRTSGSADADDVARELSEVPGALLRVGDPTMVPTAPVWDALIGLVPGVAVGT</sequence>
<dbReference type="EMBL" id="CP017248">
    <property type="protein sequence ID" value="AOR35789.1"/>
    <property type="molecule type" value="Genomic_DNA"/>
</dbReference>
<dbReference type="SUPFAM" id="SSF53795">
    <property type="entry name" value="PEP carboxykinase-like"/>
    <property type="match status" value="1"/>
</dbReference>
<keyword evidence="2" id="KW-1185">Reference proteome</keyword>
<evidence type="ECO:0000313" key="2">
    <source>
        <dbReference type="Proteomes" id="UP000094960"/>
    </source>
</evidence>
<evidence type="ECO:0000313" key="1">
    <source>
        <dbReference type="EMBL" id="AOR35789.1"/>
    </source>
</evidence>
<dbReference type="RefSeq" id="WP_069782304.1">
    <property type="nucleotide sequence ID" value="NZ_CP017248.1"/>
</dbReference>
<evidence type="ECO:0008006" key="3">
    <source>
        <dbReference type="Google" id="ProtNLM"/>
    </source>
</evidence>
<organism evidence="1 2">
    <name type="scientific">Streptomyces fodineus</name>
    <dbReference type="NCBI Taxonomy" id="1904616"/>
    <lineage>
        <taxon>Bacteria</taxon>
        <taxon>Bacillati</taxon>
        <taxon>Actinomycetota</taxon>
        <taxon>Actinomycetes</taxon>
        <taxon>Kitasatosporales</taxon>
        <taxon>Streptomycetaceae</taxon>
        <taxon>Streptomyces</taxon>
    </lineage>
</organism>
<dbReference type="Proteomes" id="UP000094960">
    <property type="component" value="Chromosome"/>
</dbReference>
<dbReference type="AlphaFoldDB" id="A0A1D7YKB4"/>